<feature type="compositionally biased region" description="Low complexity" evidence="1">
    <location>
        <begin position="1"/>
        <end position="29"/>
    </location>
</feature>
<evidence type="ECO:0000256" key="1">
    <source>
        <dbReference type="SAM" id="MobiDB-lite"/>
    </source>
</evidence>
<comment type="caution">
    <text evidence="2">The sequence shown here is derived from an EMBL/GenBank/DDBJ whole genome shotgun (WGS) entry which is preliminary data.</text>
</comment>
<organism evidence="2 3">
    <name type="scientific">Bacteroides stercoris</name>
    <dbReference type="NCBI Taxonomy" id="46506"/>
    <lineage>
        <taxon>Bacteria</taxon>
        <taxon>Pseudomonadati</taxon>
        <taxon>Bacteroidota</taxon>
        <taxon>Bacteroidia</taxon>
        <taxon>Bacteroidales</taxon>
        <taxon>Bacteroidaceae</taxon>
        <taxon>Bacteroides</taxon>
    </lineage>
</organism>
<sequence>SGNNANNTGDKNNSSSGNNTNTDTNNNAGNTGGNNSGNSGNTGNTGNTGGGTNNNSGSSGSDSGTTTTPSGRLWHATVAQAQAYAAGAAAQRGWTGNDWDCLVKLWNRESRWLWYAENASSGAYGIPQSLPADKMAAFGANYRDDAAVQIDWGLWYIAQRYGSPSKAWQNSEQIGWY</sequence>
<evidence type="ECO:0000313" key="3">
    <source>
        <dbReference type="Proteomes" id="UP000431177"/>
    </source>
</evidence>
<dbReference type="InterPro" id="IPR023346">
    <property type="entry name" value="Lysozyme-like_dom_sf"/>
</dbReference>
<dbReference type="Gene3D" id="1.10.530.10">
    <property type="match status" value="1"/>
</dbReference>
<protein>
    <submittedName>
        <fullName evidence="2">G5 domain-containing protein</fullName>
    </submittedName>
</protein>
<dbReference type="EMBL" id="WCLA01000116">
    <property type="protein sequence ID" value="KAB5323421.1"/>
    <property type="molecule type" value="Genomic_DNA"/>
</dbReference>
<gene>
    <name evidence="2" type="ORF">F9950_18360</name>
</gene>
<feature type="non-terminal residue" evidence="2">
    <location>
        <position position="1"/>
    </location>
</feature>
<feature type="region of interest" description="Disordered" evidence="1">
    <location>
        <begin position="1"/>
        <end position="70"/>
    </location>
</feature>
<accession>A0A7J5LHS9</accession>
<dbReference type="Proteomes" id="UP000431177">
    <property type="component" value="Unassembled WGS sequence"/>
</dbReference>
<feature type="compositionally biased region" description="Low complexity" evidence="1">
    <location>
        <begin position="36"/>
        <end position="45"/>
    </location>
</feature>
<name>A0A7J5LHS9_BACSE</name>
<feature type="compositionally biased region" description="Low complexity" evidence="1">
    <location>
        <begin position="53"/>
        <end position="70"/>
    </location>
</feature>
<dbReference type="AlphaFoldDB" id="A0A7J5LHS9"/>
<dbReference type="SUPFAM" id="SSF53955">
    <property type="entry name" value="Lysozyme-like"/>
    <property type="match status" value="1"/>
</dbReference>
<evidence type="ECO:0000313" key="2">
    <source>
        <dbReference type="EMBL" id="KAB5323421.1"/>
    </source>
</evidence>
<proteinExistence type="predicted"/>
<reference evidence="2 3" key="1">
    <citation type="journal article" date="2019" name="Nat. Med.">
        <title>A library of human gut bacterial isolates paired with longitudinal multiomics data enables mechanistic microbiome research.</title>
        <authorList>
            <person name="Poyet M."/>
            <person name="Groussin M."/>
            <person name="Gibbons S.M."/>
            <person name="Avila-Pacheco J."/>
            <person name="Jiang X."/>
            <person name="Kearney S.M."/>
            <person name="Perrotta A.R."/>
            <person name="Berdy B."/>
            <person name="Zhao S."/>
            <person name="Lieberman T.D."/>
            <person name="Swanson P.K."/>
            <person name="Smith M."/>
            <person name="Roesemann S."/>
            <person name="Alexander J.E."/>
            <person name="Rich S.A."/>
            <person name="Livny J."/>
            <person name="Vlamakis H."/>
            <person name="Clish C."/>
            <person name="Bullock K."/>
            <person name="Deik A."/>
            <person name="Scott J."/>
            <person name="Pierce K.A."/>
            <person name="Xavier R.J."/>
            <person name="Alm E.J."/>
        </authorList>
    </citation>
    <scope>NUCLEOTIDE SEQUENCE [LARGE SCALE GENOMIC DNA]</scope>
    <source>
        <strain evidence="2 3">BIOML-A2</strain>
    </source>
</reference>